<sequence>MYTYTYKFIKTKSTNRFNSLIFACTLYKAHRSADCFGLINSWCYEPQIVSSNRNQSSGSQSAYTFESRQVLHTANIMLSNSLRRLFSSVTTFRENAMNETGFKASGRLDRFKHNTEYHICGERLSVNERVYFENGRS</sequence>
<evidence type="ECO:0000313" key="1">
    <source>
        <dbReference type="EMBL" id="CAD7011532.1"/>
    </source>
</evidence>
<proteinExistence type="predicted"/>
<name>A0A811VBB2_CERCA</name>
<accession>A0A811VBB2</accession>
<organism evidence="1 2">
    <name type="scientific">Ceratitis capitata</name>
    <name type="common">Mediterranean fruit fly</name>
    <name type="synonym">Tephritis capitata</name>
    <dbReference type="NCBI Taxonomy" id="7213"/>
    <lineage>
        <taxon>Eukaryota</taxon>
        <taxon>Metazoa</taxon>
        <taxon>Ecdysozoa</taxon>
        <taxon>Arthropoda</taxon>
        <taxon>Hexapoda</taxon>
        <taxon>Insecta</taxon>
        <taxon>Pterygota</taxon>
        <taxon>Neoptera</taxon>
        <taxon>Endopterygota</taxon>
        <taxon>Diptera</taxon>
        <taxon>Brachycera</taxon>
        <taxon>Muscomorpha</taxon>
        <taxon>Tephritoidea</taxon>
        <taxon>Tephritidae</taxon>
        <taxon>Ceratitis</taxon>
        <taxon>Ceratitis</taxon>
    </lineage>
</organism>
<dbReference type="EMBL" id="CAJHJT010000056">
    <property type="protein sequence ID" value="CAD7011532.1"/>
    <property type="molecule type" value="Genomic_DNA"/>
</dbReference>
<evidence type="ECO:0000313" key="2">
    <source>
        <dbReference type="Proteomes" id="UP000606786"/>
    </source>
</evidence>
<dbReference type="Proteomes" id="UP000606786">
    <property type="component" value="Unassembled WGS sequence"/>
</dbReference>
<gene>
    <name evidence="1" type="ORF">CCAP1982_LOCUS19621</name>
</gene>
<comment type="caution">
    <text evidence="1">The sequence shown here is derived from an EMBL/GenBank/DDBJ whole genome shotgun (WGS) entry which is preliminary data.</text>
</comment>
<reference evidence="1" key="1">
    <citation type="submission" date="2020-11" db="EMBL/GenBank/DDBJ databases">
        <authorList>
            <person name="Whitehead M."/>
        </authorList>
    </citation>
    <scope>NUCLEOTIDE SEQUENCE</scope>
    <source>
        <strain evidence="1">EGII</strain>
    </source>
</reference>
<protein>
    <submittedName>
        <fullName evidence="1">(Mediterranean fruit fly) hypothetical protein</fullName>
    </submittedName>
</protein>
<dbReference type="AlphaFoldDB" id="A0A811VBB2"/>
<keyword evidence="2" id="KW-1185">Reference proteome</keyword>